<gene>
    <name evidence="5" type="ORF">CO661_26640</name>
</gene>
<dbReference type="AlphaFoldDB" id="A0A2A6LR93"/>
<dbReference type="PANTHER" id="PTHR46796">
    <property type="entry name" value="HTH-TYPE TRANSCRIPTIONAL ACTIVATOR RHAS-RELATED"/>
    <property type="match status" value="1"/>
</dbReference>
<keyword evidence="3" id="KW-0804">Transcription</keyword>
<keyword evidence="2" id="KW-0238">DNA-binding</keyword>
<sequence>MREGRLADTTDHIRRLQRGLLPPVIPEAFAGDTRLVGRWRNEPFEYELPPLKDHVLAAKYSGEGMASVKIGRETTSAPAAAGTITLAPRGHAGFWRADGVVEVSNIFLGHKRLLACADQIGNGREPELLDRVNFGDPKLFAIMALINDEVSSGDGIAYLFIEQLLDLVCLQLLRAHTATAMPMASGPRRGLSERQVKRVTTYMRENFAEDIQLQELADLVNLSRFHFCRAFRLATGQTPYGWLTRQRIAQAKELLKNPTLRIIDVAVIVGYETQSSFAAIFRKVVGLTPSEFRRRLRG</sequence>
<dbReference type="GO" id="GO:0003700">
    <property type="term" value="F:DNA-binding transcription factor activity"/>
    <property type="evidence" value="ECO:0007669"/>
    <property type="project" value="InterPro"/>
</dbReference>
<evidence type="ECO:0000256" key="1">
    <source>
        <dbReference type="ARBA" id="ARBA00023015"/>
    </source>
</evidence>
<evidence type="ECO:0000256" key="2">
    <source>
        <dbReference type="ARBA" id="ARBA00023125"/>
    </source>
</evidence>
<dbReference type="SMART" id="SM00342">
    <property type="entry name" value="HTH_ARAC"/>
    <property type="match status" value="1"/>
</dbReference>
<keyword evidence="1" id="KW-0805">Transcription regulation</keyword>
<dbReference type="InterPro" id="IPR020449">
    <property type="entry name" value="Tscrpt_reg_AraC-type_HTH"/>
</dbReference>
<dbReference type="RefSeq" id="WP_042777653.1">
    <property type="nucleotide sequence ID" value="NZ_NWTC01000027.1"/>
</dbReference>
<dbReference type="PROSITE" id="PS01124">
    <property type="entry name" value="HTH_ARAC_FAMILY_2"/>
    <property type="match status" value="1"/>
</dbReference>
<accession>A0A2A6LR93</accession>
<comment type="caution">
    <text evidence="5">The sequence shown here is derived from an EMBL/GenBank/DDBJ whole genome shotgun (WGS) entry which is preliminary data.</text>
</comment>
<evidence type="ECO:0000313" key="6">
    <source>
        <dbReference type="Proteomes" id="UP000220353"/>
    </source>
</evidence>
<evidence type="ECO:0000259" key="4">
    <source>
        <dbReference type="PROSITE" id="PS01124"/>
    </source>
</evidence>
<dbReference type="Gene3D" id="1.10.10.60">
    <property type="entry name" value="Homeodomain-like"/>
    <property type="match status" value="2"/>
</dbReference>
<dbReference type="SUPFAM" id="SSF46689">
    <property type="entry name" value="Homeodomain-like"/>
    <property type="match status" value="2"/>
</dbReference>
<dbReference type="InterPro" id="IPR009057">
    <property type="entry name" value="Homeodomain-like_sf"/>
</dbReference>
<dbReference type="Pfam" id="PF12833">
    <property type="entry name" value="HTH_18"/>
    <property type="match status" value="1"/>
</dbReference>
<dbReference type="PANTHER" id="PTHR46796:SF14">
    <property type="entry name" value="TRANSCRIPTIONAL REGULATORY PROTEIN"/>
    <property type="match status" value="1"/>
</dbReference>
<feature type="domain" description="HTH araC/xylS-type" evidence="4">
    <location>
        <begin position="197"/>
        <end position="295"/>
    </location>
</feature>
<dbReference type="GO" id="GO:0043565">
    <property type="term" value="F:sequence-specific DNA binding"/>
    <property type="evidence" value="ECO:0007669"/>
    <property type="project" value="InterPro"/>
</dbReference>
<dbReference type="InterPro" id="IPR050204">
    <property type="entry name" value="AraC_XylS_family_regulators"/>
</dbReference>
<protein>
    <submittedName>
        <fullName evidence="5">AraC family transcriptional regulator</fullName>
    </submittedName>
</protein>
<dbReference type="InterPro" id="IPR018062">
    <property type="entry name" value="HTH_AraC-typ_CS"/>
</dbReference>
<organism evidence="5 6">
    <name type="scientific">Rhizobium fredii</name>
    <name type="common">Sinorhizobium fredii</name>
    <dbReference type="NCBI Taxonomy" id="380"/>
    <lineage>
        <taxon>Bacteria</taxon>
        <taxon>Pseudomonadati</taxon>
        <taxon>Pseudomonadota</taxon>
        <taxon>Alphaproteobacteria</taxon>
        <taxon>Hyphomicrobiales</taxon>
        <taxon>Rhizobiaceae</taxon>
        <taxon>Sinorhizobium/Ensifer group</taxon>
        <taxon>Sinorhizobium</taxon>
    </lineage>
</organism>
<name>A0A2A6LR93_RHIFR</name>
<proteinExistence type="predicted"/>
<dbReference type="PRINTS" id="PR00032">
    <property type="entry name" value="HTHARAC"/>
</dbReference>
<dbReference type="EMBL" id="NWTC01000027">
    <property type="protein sequence ID" value="PDT44847.1"/>
    <property type="molecule type" value="Genomic_DNA"/>
</dbReference>
<dbReference type="PROSITE" id="PS00041">
    <property type="entry name" value="HTH_ARAC_FAMILY_1"/>
    <property type="match status" value="1"/>
</dbReference>
<reference evidence="5 6" key="1">
    <citation type="submission" date="2017-09" db="EMBL/GenBank/DDBJ databases">
        <title>Comparative genomics of rhizobia isolated from Phaseolus vulgaris in China.</title>
        <authorList>
            <person name="Tong W."/>
        </authorList>
    </citation>
    <scope>NUCLEOTIDE SEQUENCE [LARGE SCALE GENOMIC DNA]</scope>
    <source>
        <strain evidence="5 6">PCH1</strain>
    </source>
</reference>
<dbReference type="InterPro" id="IPR018060">
    <property type="entry name" value="HTH_AraC"/>
</dbReference>
<evidence type="ECO:0000256" key="3">
    <source>
        <dbReference type="ARBA" id="ARBA00023163"/>
    </source>
</evidence>
<dbReference type="Proteomes" id="UP000220353">
    <property type="component" value="Unassembled WGS sequence"/>
</dbReference>
<evidence type="ECO:0000313" key="5">
    <source>
        <dbReference type="EMBL" id="PDT44847.1"/>
    </source>
</evidence>